<feature type="chain" id="PRO_5003598825" description="Histidine kinase" evidence="1">
    <location>
        <begin position="27"/>
        <end position="228"/>
    </location>
</feature>
<reference evidence="2 3" key="2">
    <citation type="journal article" date="2017" name="Antonie Van Leeuwenhoek">
        <title>Rhizobium rhizosphaerae sp. nov., a novel species isolated from rice rhizosphere.</title>
        <authorList>
            <person name="Zhao J.J."/>
            <person name="Zhang J."/>
            <person name="Zhang R.J."/>
            <person name="Zhang C.W."/>
            <person name="Yin H.Q."/>
            <person name="Zhang X.X."/>
        </authorList>
    </citation>
    <scope>NUCLEOTIDE SEQUENCE [LARGE SCALE GENOMIC DNA]</scope>
    <source>
        <strain evidence="2 3">ACAM 611</strain>
    </source>
</reference>
<evidence type="ECO:0000256" key="1">
    <source>
        <dbReference type="SAM" id="SignalP"/>
    </source>
</evidence>
<dbReference type="EMBL" id="BAET01000033">
    <property type="protein sequence ID" value="GAB56942.1"/>
    <property type="molecule type" value="Genomic_DNA"/>
</dbReference>
<dbReference type="OrthoDB" id="9793561at2"/>
<organism evidence="2 3">
    <name type="scientific">Glaciecola punicea ACAM 611</name>
    <dbReference type="NCBI Taxonomy" id="1121923"/>
    <lineage>
        <taxon>Bacteria</taxon>
        <taxon>Pseudomonadati</taxon>
        <taxon>Pseudomonadota</taxon>
        <taxon>Gammaproteobacteria</taxon>
        <taxon>Alteromonadales</taxon>
        <taxon>Alteromonadaceae</taxon>
        <taxon>Glaciecola</taxon>
    </lineage>
</organism>
<reference evidence="2 3" key="1">
    <citation type="journal article" date="2012" name="J. Bacteriol.">
        <title>Genome sequence of proteorhodopsin-containing sea ice bacterium Glaciecola punicea ACAM 611T.</title>
        <authorList>
            <person name="Qin Q.-L."/>
            <person name="Xie B.-B."/>
            <person name="Shu Y.-L."/>
            <person name="Rong J.-C."/>
            <person name="Zhao D.-L."/>
            <person name="Zhang X.-Y."/>
            <person name="Chen X.-L."/>
            <person name="Zhou B.-C."/>
            <person name="Zhanga Y.-Z."/>
        </authorList>
    </citation>
    <scope>NUCLEOTIDE SEQUENCE [LARGE SCALE GENOMIC DNA]</scope>
    <source>
        <strain evidence="2 3">ACAM 611</strain>
    </source>
</reference>
<evidence type="ECO:0000313" key="2">
    <source>
        <dbReference type="EMBL" id="GAB56942.1"/>
    </source>
</evidence>
<dbReference type="RefSeq" id="WP_006007620.1">
    <property type="nucleotide sequence ID" value="NZ_BAET01000033.1"/>
</dbReference>
<dbReference type="Pfam" id="PF09694">
    <property type="entry name" value="Gcw_chp"/>
    <property type="match status" value="1"/>
</dbReference>
<gene>
    <name evidence="2" type="ORF">GPUN_2828</name>
</gene>
<dbReference type="eggNOG" id="ENOG502Z9NJ">
    <property type="taxonomic scope" value="Bacteria"/>
</dbReference>
<name>H5TF15_9ALTE</name>
<sequence length="228" mass="24102">MKQLTKISLIAAALSPTLFVSQSALAEVSANIGATTNYIWRGVSQSSDAASVSGGIDYAADSGFYAGTWVGSLGDSDSGFNGTETDFYLGFGGEVAGFTYDIGYIYYLYTELDDSNFGEIYVNAGFGNFGVGAAYTVNSEVDEGAGFEGGDIYYSISYGGIALGNEFELALSAGLYTFDSDGSENDYNYSHVQADISKGDFAFSIVKAQESAFADEDIKFVASWSTSF</sequence>
<dbReference type="NCBIfam" id="TIGR02001">
    <property type="entry name" value="gcw_chp"/>
    <property type="match status" value="1"/>
</dbReference>
<dbReference type="InterPro" id="IPR010239">
    <property type="entry name" value="CHP02001"/>
</dbReference>
<proteinExistence type="predicted"/>
<keyword evidence="1" id="KW-0732">Signal</keyword>
<dbReference type="STRING" id="56804.BAE46_02945"/>
<accession>H5TF15</accession>
<comment type="caution">
    <text evidence="2">The sequence shown here is derived from an EMBL/GenBank/DDBJ whole genome shotgun (WGS) entry which is preliminary data.</text>
</comment>
<evidence type="ECO:0000313" key="3">
    <source>
        <dbReference type="Proteomes" id="UP000053586"/>
    </source>
</evidence>
<feature type="signal peptide" evidence="1">
    <location>
        <begin position="1"/>
        <end position="26"/>
    </location>
</feature>
<keyword evidence="3" id="KW-1185">Reference proteome</keyword>
<dbReference type="Proteomes" id="UP000053586">
    <property type="component" value="Unassembled WGS sequence"/>
</dbReference>
<dbReference type="AlphaFoldDB" id="H5TF15"/>
<protein>
    <recommendedName>
        <fullName evidence="4">Histidine kinase</fullName>
    </recommendedName>
</protein>
<evidence type="ECO:0008006" key="4">
    <source>
        <dbReference type="Google" id="ProtNLM"/>
    </source>
</evidence>